<dbReference type="AlphaFoldDB" id="A0A1I4QJK1"/>
<evidence type="ECO:0000313" key="3">
    <source>
        <dbReference type="Proteomes" id="UP000198535"/>
    </source>
</evidence>
<proteinExistence type="predicted"/>
<sequence>MSENYPTSFRLARADKEDLCDLVKSGIFTNVSDAGRGAMRRGIQAIKEERGM</sequence>
<organism evidence="1 3">
    <name type="scientific">Methanolobus profundi</name>
    <dbReference type="NCBI Taxonomy" id="487685"/>
    <lineage>
        <taxon>Archaea</taxon>
        <taxon>Methanobacteriati</taxon>
        <taxon>Methanobacteriota</taxon>
        <taxon>Stenosarchaea group</taxon>
        <taxon>Methanomicrobia</taxon>
        <taxon>Methanosarcinales</taxon>
        <taxon>Methanosarcinaceae</taxon>
        <taxon>Methanolobus</taxon>
    </lineage>
</organism>
<reference evidence="3" key="2">
    <citation type="submission" date="2016-10" db="EMBL/GenBank/DDBJ databases">
        <authorList>
            <person name="Varghese N."/>
            <person name="Submissions S."/>
        </authorList>
    </citation>
    <scope>NUCLEOTIDE SEQUENCE [LARGE SCALE GENOMIC DNA]</scope>
    <source>
        <strain evidence="3">Mob M</strain>
    </source>
</reference>
<dbReference type="Proteomes" id="UP000198535">
    <property type="component" value="Unassembled WGS sequence"/>
</dbReference>
<dbReference type="EMBL" id="FOUJ01000002">
    <property type="protein sequence ID" value="SFM40217.1"/>
    <property type="molecule type" value="Genomic_DNA"/>
</dbReference>
<dbReference type="RefSeq" id="WP_177187977.1">
    <property type="nucleotide sequence ID" value="NZ_FOUJ01000002.1"/>
</dbReference>
<dbReference type="OrthoDB" id="372769at2157"/>
<gene>
    <name evidence="1" type="ORF">SAMN04488696_1056</name>
    <name evidence="2" type="ORF">SAMN04488696_2492</name>
</gene>
<accession>A0A1I4QJK1</accession>
<evidence type="ECO:0000313" key="1">
    <source>
        <dbReference type="EMBL" id="SFM40217.1"/>
    </source>
</evidence>
<dbReference type="EMBL" id="FOUJ01000005">
    <property type="protein sequence ID" value="SFM80982.1"/>
    <property type="molecule type" value="Genomic_DNA"/>
</dbReference>
<protein>
    <recommendedName>
        <fullName evidence="4">Ribbon-helix-helix protein, copG family</fullName>
    </recommendedName>
</protein>
<evidence type="ECO:0000313" key="2">
    <source>
        <dbReference type="EMBL" id="SFM80982.1"/>
    </source>
</evidence>
<keyword evidence="3" id="KW-1185">Reference proteome</keyword>
<evidence type="ECO:0008006" key="4">
    <source>
        <dbReference type="Google" id="ProtNLM"/>
    </source>
</evidence>
<reference evidence="1" key="1">
    <citation type="submission" date="2016-10" db="EMBL/GenBank/DDBJ databases">
        <authorList>
            <person name="de Groot N.N."/>
        </authorList>
    </citation>
    <scope>NUCLEOTIDE SEQUENCE [LARGE SCALE GENOMIC DNA]</scope>
    <source>
        <strain evidence="1">Mob M</strain>
    </source>
</reference>
<dbReference type="STRING" id="487685.SAMN04488696_1056"/>
<dbReference type="GeneID" id="84231924"/>
<name>A0A1I4QJK1_9EURY</name>